<dbReference type="Proteomes" id="UP001595478">
    <property type="component" value="Unassembled WGS sequence"/>
</dbReference>
<evidence type="ECO:0000313" key="3">
    <source>
        <dbReference type="EMBL" id="MFC3122744.1"/>
    </source>
</evidence>
<feature type="domain" description="C-type lectin" evidence="2">
    <location>
        <begin position="23"/>
        <end position="153"/>
    </location>
</feature>
<dbReference type="EMBL" id="JBHRSW010000029">
    <property type="protein sequence ID" value="MFC3122744.1"/>
    <property type="molecule type" value="Genomic_DNA"/>
</dbReference>
<feature type="chain" id="PRO_5047145357" evidence="1">
    <location>
        <begin position="19"/>
        <end position="159"/>
    </location>
</feature>
<feature type="signal peptide" evidence="1">
    <location>
        <begin position="1"/>
        <end position="18"/>
    </location>
</feature>
<dbReference type="Pfam" id="PF00059">
    <property type="entry name" value="Lectin_C"/>
    <property type="match status" value="1"/>
</dbReference>
<keyword evidence="4" id="KW-1185">Reference proteome</keyword>
<accession>A0ABV7FQX9</accession>
<dbReference type="InterPro" id="IPR050111">
    <property type="entry name" value="C-type_lectin/snaclec_domain"/>
</dbReference>
<dbReference type="PANTHER" id="PTHR22803">
    <property type="entry name" value="MANNOSE, PHOSPHOLIPASE, LECTIN RECEPTOR RELATED"/>
    <property type="match status" value="1"/>
</dbReference>
<proteinExistence type="predicted"/>
<dbReference type="SMART" id="SM00034">
    <property type="entry name" value="CLECT"/>
    <property type="match status" value="1"/>
</dbReference>
<name>A0ABV7FQX9_9ALTE</name>
<dbReference type="RefSeq" id="WP_376920866.1">
    <property type="nucleotide sequence ID" value="NZ_JBHRSW010000029.1"/>
</dbReference>
<protein>
    <submittedName>
        <fullName evidence="3">C-type lectin domain-containing protein</fullName>
    </submittedName>
</protein>
<dbReference type="Gene3D" id="3.10.100.10">
    <property type="entry name" value="Mannose-Binding Protein A, subunit A"/>
    <property type="match status" value="1"/>
</dbReference>
<evidence type="ECO:0000313" key="4">
    <source>
        <dbReference type="Proteomes" id="UP001595478"/>
    </source>
</evidence>
<dbReference type="InterPro" id="IPR016186">
    <property type="entry name" value="C-type_lectin-like/link_sf"/>
</dbReference>
<organism evidence="3 4">
    <name type="scientific">Agaribacter flavus</name>
    <dbReference type="NCBI Taxonomy" id="1902781"/>
    <lineage>
        <taxon>Bacteria</taxon>
        <taxon>Pseudomonadati</taxon>
        <taxon>Pseudomonadota</taxon>
        <taxon>Gammaproteobacteria</taxon>
        <taxon>Alteromonadales</taxon>
        <taxon>Alteromonadaceae</taxon>
        <taxon>Agaribacter</taxon>
    </lineage>
</organism>
<dbReference type="PROSITE" id="PS50041">
    <property type="entry name" value="C_TYPE_LECTIN_2"/>
    <property type="match status" value="1"/>
</dbReference>
<sequence>MIVTSLAISLMLFVPVQADTKKYILSWTTKLPYTAVPEYCADHDAVPVIIESAEENEIIRKLAFSKPRAKLRDIDQFWIGLTDQKQEGVFVWSASQLTLLEHDYTNWGKTTLGSQPNNVMKNGEDEDCVVLRNDVKKANGPWYDIGCTKRLAFPICELP</sequence>
<evidence type="ECO:0000256" key="1">
    <source>
        <dbReference type="SAM" id="SignalP"/>
    </source>
</evidence>
<dbReference type="CDD" id="cd00037">
    <property type="entry name" value="CLECT"/>
    <property type="match status" value="1"/>
</dbReference>
<reference evidence="4" key="1">
    <citation type="journal article" date="2019" name="Int. J. Syst. Evol. Microbiol.">
        <title>The Global Catalogue of Microorganisms (GCM) 10K type strain sequencing project: providing services to taxonomists for standard genome sequencing and annotation.</title>
        <authorList>
            <consortium name="The Broad Institute Genomics Platform"/>
            <consortium name="The Broad Institute Genome Sequencing Center for Infectious Disease"/>
            <person name="Wu L."/>
            <person name="Ma J."/>
        </authorList>
    </citation>
    <scope>NUCLEOTIDE SEQUENCE [LARGE SCALE GENOMIC DNA]</scope>
    <source>
        <strain evidence="4">KCTC 52473</strain>
    </source>
</reference>
<dbReference type="SUPFAM" id="SSF56436">
    <property type="entry name" value="C-type lectin-like"/>
    <property type="match status" value="1"/>
</dbReference>
<comment type="caution">
    <text evidence="3">The sequence shown here is derived from an EMBL/GenBank/DDBJ whole genome shotgun (WGS) entry which is preliminary data.</text>
</comment>
<evidence type="ECO:0000259" key="2">
    <source>
        <dbReference type="PROSITE" id="PS50041"/>
    </source>
</evidence>
<dbReference type="InterPro" id="IPR016187">
    <property type="entry name" value="CTDL_fold"/>
</dbReference>
<gene>
    <name evidence="3" type="ORF">ACFOHL_14055</name>
</gene>
<dbReference type="InterPro" id="IPR001304">
    <property type="entry name" value="C-type_lectin-like"/>
</dbReference>
<keyword evidence="1" id="KW-0732">Signal</keyword>